<evidence type="ECO:0000313" key="6">
    <source>
        <dbReference type="Proteomes" id="UP001251528"/>
    </source>
</evidence>
<dbReference type="InterPro" id="IPR002938">
    <property type="entry name" value="FAD-bd"/>
</dbReference>
<dbReference type="Pfam" id="PF01494">
    <property type="entry name" value="FAD_binding_3"/>
    <property type="match status" value="1"/>
</dbReference>
<sequence length="417" mass="46440">MDSPAKKPLRVLISGAGIAGPALAFWLGRLGHSCTIIERFSKLRAKGQQIDIRRQGVEAAQRMDILEEIRKRSVDEAGMQFVNSSGKPFAVFPKLEMKPGEDRGQQGFSSEFEIMRGDLCELLVEKTKGTAEYKFGLSVTGFENAADHVRVTFSDGTSNTYDMLVAADGQGSRIRKMLLKDEDASVDYSRDLGVYMAYFSIPREPEDVGMASIHVSPGERMIFTRFHSETQGQGYLCTMAHGEKIKEVLKQDIDKQKELFADIFKDVGWQSGRLIDAMQNSEDFYALSSTQIRTKVWSKGRVVCLGDAGYGPTSLTGMGTSLALIGAYILAGEISLSPDNAQQAFTAYERVLRPYVEKVQQIPKGMPNLAYPKKQWGVKILQLLLSATTTLKLDKAFQTRLVNRETWKLPEYPAMEI</sequence>
<dbReference type="Proteomes" id="UP001251528">
    <property type="component" value="Unassembled WGS sequence"/>
</dbReference>
<dbReference type="SUPFAM" id="SSF51905">
    <property type="entry name" value="FAD/NAD(P)-binding domain"/>
    <property type="match status" value="1"/>
</dbReference>
<comment type="caution">
    <text evidence="5">The sequence shown here is derived from an EMBL/GenBank/DDBJ whole genome shotgun (WGS) entry which is preliminary data.</text>
</comment>
<evidence type="ECO:0000259" key="4">
    <source>
        <dbReference type="Pfam" id="PF01494"/>
    </source>
</evidence>
<dbReference type="Gene3D" id="3.30.9.10">
    <property type="entry name" value="D-Amino Acid Oxidase, subunit A, domain 2"/>
    <property type="match status" value="1"/>
</dbReference>
<evidence type="ECO:0000256" key="2">
    <source>
        <dbReference type="ARBA" id="ARBA00022827"/>
    </source>
</evidence>
<dbReference type="PANTHER" id="PTHR46865">
    <property type="entry name" value="OXIDOREDUCTASE-RELATED"/>
    <property type="match status" value="1"/>
</dbReference>
<name>A0AAJ0CNU1_9HYPO</name>
<organism evidence="5 6">
    <name type="scientific">Conoideocrella luteorostrata</name>
    <dbReference type="NCBI Taxonomy" id="1105319"/>
    <lineage>
        <taxon>Eukaryota</taxon>
        <taxon>Fungi</taxon>
        <taxon>Dikarya</taxon>
        <taxon>Ascomycota</taxon>
        <taxon>Pezizomycotina</taxon>
        <taxon>Sordariomycetes</taxon>
        <taxon>Hypocreomycetidae</taxon>
        <taxon>Hypocreales</taxon>
        <taxon>Clavicipitaceae</taxon>
        <taxon>Conoideocrella</taxon>
    </lineage>
</organism>
<dbReference type="PRINTS" id="PR00420">
    <property type="entry name" value="RNGMNOXGNASE"/>
</dbReference>
<protein>
    <recommendedName>
        <fullName evidence="4">FAD-binding domain-containing protein</fullName>
    </recommendedName>
</protein>
<dbReference type="AlphaFoldDB" id="A0AAJ0CNU1"/>
<evidence type="ECO:0000313" key="5">
    <source>
        <dbReference type="EMBL" id="KAK2598097.1"/>
    </source>
</evidence>
<gene>
    <name evidence="5" type="ORF">QQS21_005808</name>
</gene>
<proteinExistence type="predicted"/>
<dbReference type="InterPro" id="IPR051704">
    <property type="entry name" value="FAD_aromatic-hydroxylase"/>
</dbReference>
<keyword evidence="3" id="KW-0560">Oxidoreductase</keyword>
<dbReference type="Gene3D" id="3.50.50.60">
    <property type="entry name" value="FAD/NAD(P)-binding domain"/>
    <property type="match status" value="1"/>
</dbReference>
<keyword evidence="1" id="KW-0285">Flavoprotein</keyword>
<keyword evidence="2" id="KW-0274">FAD</keyword>
<dbReference type="EMBL" id="JASWJB010000100">
    <property type="protein sequence ID" value="KAK2598097.1"/>
    <property type="molecule type" value="Genomic_DNA"/>
</dbReference>
<keyword evidence="6" id="KW-1185">Reference proteome</keyword>
<dbReference type="InterPro" id="IPR036188">
    <property type="entry name" value="FAD/NAD-bd_sf"/>
</dbReference>
<accession>A0AAJ0CNU1</accession>
<dbReference type="GO" id="GO:0071949">
    <property type="term" value="F:FAD binding"/>
    <property type="evidence" value="ECO:0007669"/>
    <property type="project" value="InterPro"/>
</dbReference>
<feature type="domain" description="FAD-binding" evidence="4">
    <location>
        <begin position="10"/>
        <end position="337"/>
    </location>
</feature>
<reference evidence="5" key="1">
    <citation type="submission" date="2023-06" db="EMBL/GenBank/DDBJ databases">
        <title>Conoideocrella luteorostrata (Hypocreales: Clavicipitaceae), a potential biocontrol fungus for elongate hemlock scale in United States Christmas tree production areas.</title>
        <authorList>
            <person name="Barrett H."/>
            <person name="Lovett B."/>
            <person name="Macias A.M."/>
            <person name="Stajich J.E."/>
            <person name="Kasson M.T."/>
        </authorList>
    </citation>
    <scope>NUCLEOTIDE SEQUENCE</scope>
    <source>
        <strain evidence="5">ARSEF 14590</strain>
    </source>
</reference>
<evidence type="ECO:0000256" key="1">
    <source>
        <dbReference type="ARBA" id="ARBA00022630"/>
    </source>
</evidence>
<dbReference type="PANTHER" id="PTHR46865:SF7">
    <property type="entry name" value="MONOOXYGENASE, PUTATIVE (AFU_ORTHOLOGUE AFUA_8G07040)-RELATED"/>
    <property type="match status" value="1"/>
</dbReference>
<evidence type="ECO:0000256" key="3">
    <source>
        <dbReference type="ARBA" id="ARBA00023002"/>
    </source>
</evidence>
<dbReference type="GO" id="GO:0016491">
    <property type="term" value="F:oxidoreductase activity"/>
    <property type="evidence" value="ECO:0007669"/>
    <property type="project" value="UniProtKB-KW"/>
</dbReference>